<sequence length="469" mass="52639">MNIQTTMLFIGLGIASLANIALAQSNKPNVLFVFIDDLGWKDLGCYGGKFIETPAADSLAAEGMKFTQAYASPVCSPTRASLISGQNAARHGVWEVIGVNDRPYAKMSSPLRKLEIDENIQTYADILNKEGYTCGLIGKWHAGRTPQAHGFCKIDKKIHDPVLKKYAYENDEHKVGEITANSIEFLRKNKDNPFFLCVSHHAAHAPLIARDDLINKYRKKLRKTGITDVHPNYAALVEMADESLGMLLDELKALKLEDNTMVVFYSDNGGMIKDMYLKQPEALATTMAPLRWQKGSLYEGGIRVPFIVKWPGKVKPGTSSEQMLNSFDLFSTFVDVCGGTIPQEQVTDGLSLVPVLRGETELLERDTLYWHFPTSMWTRSPAGAIRKGDYKLIEHFEDGRIELFNLKDDIGETVNLLYSESEKASELLSALTAWRRSLDAQMPTPNPNYDPVRAHEHAYHKWLEPKQKK</sequence>
<keyword evidence="6" id="KW-0106">Calcium</keyword>
<dbReference type="Pfam" id="PF00884">
    <property type="entry name" value="Sulfatase"/>
    <property type="match status" value="1"/>
</dbReference>
<feature type="chain" id="PRO_5002694008" evidence="7">
    <location>
        <begin position="24"/>
        <end position="469"/>
    </location>
</feature>
<accession>A6DJ37</accession>
<dbReference type="CDD" id="cd16144">
    <property type="entry name" value="ARS_like"/>
    <property type="match status" value="1"/>
</dbReference>
<dbReference type="PANTHER" id="PTHR42693:SF42">
    <property type="entry name" value="ARYLSULFATASE G"/>
    <property type="match status" value="1"/>
</dbReference>
<name>A6DJ37_9BACT</name>
<dbReference type="InterPro" id="IPR000917">
    <property type="entry name" value="Sulfatase_N"/>
</dbReference>
<dbReference type="Proteomes" id="UP000004947">
    <property type="component" value="Unassembled WGS sequence"/>
</dbReference>
<organism evidence="9 10">
    <name type="scientific">Lentisphaera araneosa HTCC2155</name>
    <dbReference type="NCBI Taxonomy" id="313628"/>
    <lineage>
        <taxon>Bacteria</taxon>
        <taxon>Pseudomonadati</taxon>
        <taxon>Lentisphaerota</taxon>
        <taxon>Lentisphaeria</taxon>
        <taxon>Lentisphaerales</taxon>
        <taxon>Lentisphaeraceae</taxon>
        <taxon>Lentisphaera</taxon>
    </lineage>
</organism>
<keyword evidence="4 7" id="KW-0732">Signal</keyword>
<dbReference type="eggNOG" id="COG3119">
    <property type="taxonomic scope" value="Bacteria"/>
</dbReference>
<dbReference type="InterPro" id="IPR050738">
    <property type="entry name" value="Sulfatase"/>
</dbReference>
<keyword evidence="3" id="KW-0479">Metal-binding</keyword>
<reference evidence="9 10" key="1">
    <citation type="journal article" date="2010" name="J. Bacteriol.">
        <title>Genome sequence of Lentisphaera araneosa HTCC2155T, the type species of the order Lentisphaerales in the phylum Lentisphaerae.</title>
        <authorList>
            <person name="Thrash J.C."/>
            <person name="Cho J.C."/>
            <person name="Vergin K.L."/>
            <person name="Morris R.M."/>
            <person name="Giovannoni S.J."/>
        </authorList>
    </citation>
    <scope>NUCLEOTIDE SEQUENCE [LARGE SCALE GENOMIC DNA]</scope>
    <source>
        <strain evidence="9 10">HTCC2155</strain>
    </source>
</reference>
<feature type="domain" description="Sulfatase N-terminal" evidence="8">
    <location>
        <begin position="28"/>
        <end position="338"/>
    </location>
</feature>
<dbReference type="GO" id="GO:0004065">
    <property type="term" value="F:arylsulfatase activity"/>
    <property type="evidence" value="ECO:0007669"/>
    <property type="project" value="TreeGrafter"/>
</dbReference>
<evidence type="ECO:0000256" key="4">
    <source>
        <dbReference type="ARBA" id="ARBA00022729"/>
    </source>
</evidence>
<comment type="similarity">
    <text evidence="2">Belongs to the sulfatase family.</text>
</comment>
<evidence type="ECO:0000256" key="5">
    <source>
        <dbReference type="ARBA" id="ARBA00022801"/>
    </source>
</evidence>
<evidence type="ECO:0000256" key="7">
    <source>
        <dbReference type="SAM" id="SignalP"/>
    </source>
</evidence>
<comment type="caution">
    <text evidence="9">The sequence shown here is derived from an EMBL/GenBank/DDBJ whole genome shotgun (WGS) entry which is preliminary data.</text>
</comment>
<comment type="cofactor">
    <cofactor evidence="1">
        <name>Ca(2+)</name>
        <dbReference type="ChEBI" id="CHEBI:29108"/>
    </cofactor>
</comment>
<evidence type="ECO:0000256" key="6">
    <source>
        <dbReference type="ARBA" id="ARBA00022837"/>
    </source>
</evidence>
<keyword evidence="10" id="KW-1185">Reference proteome</keyword>
<dbReference type="AlphaFoldDB" id="A6DJ37"/>
<dbReference type="RefSeq" id="WP_007277913.1">
    <property type="nucleotide sequence ID" value="NZ_ABCK01000005.1"/>
</dbReference>
<dbReference type="STRING" id="313628.LNTAR_11171"/>
<dbReference type="SUPFAM" id="SSF53649">
    <property type="entry name" value="Alkaline phosphatase-like"/>
    <property type="match status" value="1"/>
</dbReference>
<proteinExistence type="inferred from homology"/>
<keyword evidence="5" id="KW-0378">Hydrolase</keyword>
<dbReference type="Gene3D" id="3.40.720.10">
    <property type="entry name" value="Alkaline Phosphatase, subunit A"/>
    <property type="match status" value="1"/>
</dbReference>
<evidence type="ECO:0000313" key="10">
    <source>
        <dbReference type="Proteomes" id="UP000004947"/>
    </source>
</evidence>
<dbReference type="GO" id="GO:0046872">
    <property type="term" value="F:metal ion binding"/>
    <property type="evidence" value="ECO:0007669"/>
    <property type="project" value="UniProtKB-KW"/>
</dbReference>
<dbReference type="EMBL" id="ABCK01000005">
    <property type="protein sequence ID" value="EDM28473.1"/>
    <property type="molecule type" value="Genomic_DNA"/>
</dbReference>
<evidence type="ECO:0000256" key="3">
    <source>
        <dbReference type="ARBA" id="ARBA00022723"/>
    </source>
</evidence>
<evidence type="ECO:0000259" key="8">
    <source>
        <dbReference type="Pfam" id="PF00884"/>
    </source>
</evidence>
<gene>
    <name evidence="9" type="ORF">LNTAR_11171</name>
</gene>
<dbReference type="PANTHER" id="PTHR42693">
    <property type="entry name" value="ARYLSULFATASE FAMILY MEMBER"/>
    <property type="match status" value="1"/>
</dbReference>
<evidence type="ECO:0000313" key="9">
    <source>
        <dbReference type="EMBL" id="EDM28473.1"/>
    </source>
</evidence>
<dbReference type="Gene3D" id="3.30.1120.10">
    <property type="match status" value="1"/>
</dbReference>
<dbReference type="OrthoDB" id="9764377at2"/>
<feature type="signal peptide" evidence="7">
    <location>
        <begin position="1"/>
        <end position="23"/>
    </location>
</feature>
<evidence type="ECO:0000256" key="1">
    <source>
        <dbReference type="ARBA" id="ARBA00001913"/>
    </source>
</evidence>
<dbReference type="InterPro" id="IPR017850">
    <property type="entry name" value="Alkaline_phosphatase_core_sf"/>
</dbReference>
<protein>
    <submittedName>
        <fullName evidence="9">Arylsulphatase A</fullName>
    </submittedName>
</protein>
<evidence type="ECO:0000256" key="2">
    <source>
        <dbReference type="ARBA" id="ARBA00008779"/>
    </source>
</evidence>